<gene>
    <name evidence="2" type="ORF">HELGO_WM60134</name>
</gene>
<evidence type="ECO:0000256" key="1">
    <source>
        <dbReference type="SAM" id="SignalP"/>
    </source>
</evidence>
<dbReference type="CDD" id="cd19608">
    <property type="entry name" value="GH113_mannanase-like"/>
    <property type="match status" value="1"/>
</dbReference>
<evidence type="ECO:0008006" key="3">
    <source>
        <dbReference type="Google" id="ProtNLM"/>
    </source>
</evidence>
<keyword evidence="1" id="KW-0732">Signal</keyword>
<protein>
    <recommendedName>
        <fullName evidence="3">Glycoside hydrolase</fullName>
    </recommendedName>
</protein>
<dbReference type="Pfam" id="PF22612">
    <property type="entry name" value="GH113"/>
    <property type="match status" value="1"/>
</dbReference>
<reference evidence="2" key="1">
    <citation type="submission" date="2020-01" db="EMBL/GenBank/DDBJ databases">
        <authorList>
            <person name="Meier V. D."/>
            <person name="Meier V D."/>
        </authorList>
    </citation>
    <scope>NUCLEOTIDE SEQUENCE</scope>
    <source>
        <strain evidence="2">HLG_WM_MAG_10</strain>
    </source>
</reference>
<accession>A0A6S6UC80</accession>
<proteinExistence type="predicted"/>
<dbReference type="AlphaFoldDB" id="A0A6S6UC80"/>
<feature type="chain" id="PRO_5027952482" description="Glycoside hydrolase" evidence="1">
    <location>
        <begin position="26"/>
        <end position="348"/>
    </location>
</feature>
<sequence>MKLFRFCIIWVGLVLVCSFSESKQASSKKESFTPKMSSKAATLLKDGPIRGFTLGLQSKDYNYDYKMLLEEIKATGAPWLSITFTLYQETNEASEINIPPAGAPFWLQIEKTANQAKALGFKVVLFPIVLLKKPVFKQWRGTLRPSNYDDWYKSYESLMTQTAQIATRTKVDMLSIGSEYGSLDRAKKRWYHVIKTIKKSYKGALMYSANWDALENIHFQDKLDFLGLTGYFDLTKKKDPTVEELVAAWKPLKKLFLDWQKQKNIPLLFSEVGYTSQDGINMHPWNYTIENVLDLQEQKDCYTAFTEVWKDEKMLYGVFFYEWFGKGGNDFSYTPRGKPALEVAKKWF</sequence>
<dbReference type="InterPro" id="IPR017853">
    <property type="entry name" value="GH"/>
</dbReference>
<organism evidence="2">
    <name type="scientific">uncultured Aureispira sp</name>
    <dbReference type="NCBI Taxonomy" id="1331704"/>
    <lineage>
        <taxon>Bacteria</taxon>
        <taxon>Pseudomonadati</taxon>
        <taxon>Bacteroidota</taxon>
        <taxon>Saprospiria</taxon>
        <taxon>Saprospirales</taxon>
        <taxon>Saprospiraceae</taxon>
        <taxon>Aureispira</taxon>
        <taxon>environmental samples</taxon>
    </lineage>
</organism>
<feature type="signal peptide" evidence="1">
    <location>
        <begin position="1"/>
        <end position="25"/>
    </location>
</feature>
<evidence type="ECO:0000313" key="2">
    <source>
        <dbReference type="EMBL" id="CAA6829459.1"/>
    </source>
</evidence>
<dbReference type="EMBL" id="CACVAQ010000493">
    <property type="protein sequence ID" value="CAA6829459.1"/>
    <property type="molecule type" value="Genomic_DNA"/>
</dbReference>
<name>A0A6S6UC80_9BACT</name>
<dbReference type="InterPro" id="IPR055151">
    <property type="entry name" value="GH113"/>
</dbReference>
<dbReference type="SUPFAM" id="SSF51445">
    <property type="entry name" value="(Trans)glycosidases"/>
    <property type="match status" value="1"/>
</dbReference>
<dbReference type="Gene3D" id="3.20.20.80">
    <property type="entry name" value="Glycosidases"/>
    <property type="match status" value="1"/>
</dbReference>